<dbReference type="PANTHER" id="PTHR43864">
    <property type="entry name" value="HYPOXANTHINE/GUANINE PHOSPHORIBOSYLTRANSFERASE"/>
    <property type="match status" value="1"/>
</dbReference>
<dbReference type="InterPro" id="IPR000836">
    <property type="entry name" value="PRTase_dom"/>
</dbReference>
<dbReference type="GO" id="GO:0045892">
    <property type="term" value="P:negative regulation of DNA-templated transcription"/>
    <property type="evidence" value="ECO:0007669"/>
    <property type="project" value="InterPro"/>
</dbReference>
<dbReference type="InterPro" id="IPR036388">
    <property type="entry name" value="WH-like_DNA-bd_sf"/>
</dbReference>
<comment type="subunit">
    <text evidence="1">Homodimer.</text>
</comment>
<comment type="similarity">
    <text evidence="5">Belongs to the purine/pyrimidine phosphoribosyltransferase family. PurR subfamily.</text>
</comment>
<feature type="domain" description="Bacterial purine repressor N-terminal" evidence="7">
    <location>
        <begin position="4"/>
        <end position="73"/>
    </location>
</feature>
<dbReference type="Pfam" id="PF00156">
    <property type="entry name" value="Pribosyltran"/>
    <property type="match status" value="1"/>
</dbReference>
<evidence type="ECO:0000256" key="5">
    <source>
        <dbReference type="ARBA" id="ARBA00049656"/>
    </source>
</evidence>
<dbReference type="InterPro" id="IPR029057">
    <property type="entry name" value="PRTase-like"/>
</dbReference>
<dbReference type="EMBL" id="JQBP01000002">
    <property type="protein sequence ID" value="KRN75343.1"/>
    <property type="molecule type" value="Genomic_DNA"/>
</dbReference>
<dbReference type="InterPro" id="IPR010078">
    <property type="entry name" value="PurR_Bsub"/>
</dbReference>
<keyword evidence="4" id="KW-0804">Transcription</keyword>
<dbReference type="GO" id="GO:0045982">
    <property type="term" value="P:negative regulation of purine nucleobase metabolic process"/>
    <property type="evidence" value="ECO:0007669"/>
    <property type="project" value="InterPro"/>
</dbReference>
<reference evidence="8 9" key="1">
    <citation type="journal article" date="2015" name="Genome Announc.">
        <title>Expanding the biotechnology potential of lactobacilli through comparative genomics of 213 strains and associated genera.</title>
        <authorList>
            <person name="Sun Z."/>
            <person name="Harris H.M."/>
            <person name="McCann A."/>
            <person name="Guo C."/>
            <person name="Argimon S."/>
            <person name="Zhang W."/>
            <person name="Yang X."/>
            <person name="Jeffery I.B."/>
            <person name="Cooney J.C."/>
            <person name="Kagawa T.F."/>
            <person name="Liu W."/>
            <person name="Song Y."/>
            <person name="Salvetti E."/>
            <person name="Wrobel A."/>
            <person name="Rasinkangas P."/>
            <person name="Parkhill J."/>
            <person name="Rea M.C."/>
            <person name="O'Sullivan O."/>
            <person name="Ritari J."/>
            <person name="Douillard F.P."/>
            <person name="Paul Ross R."/>
            <person name="Yang R."/>
            <person name="Briner A.E."/>
            <person name="Felis G.E."/>
            <person name="de Vos W.M."/>
            <person name="Barrangou R."/>
            <person name="Klaenhammer T.R."/>
            <person name="Caufield P.W."/>
            <person name="Cui Y."/>
            <person name="Zhang H."/>
            <person name="O'Toole P.W."/>
        </authorList>
    </citation>
    <scope>NUCLEOTIDE SEQUENCE [LARGE SCALE GENOMIC DNA]</scope>
    <source>
        <strain evidence="8 9">DSM 20593</strain>
    </source>
</reference>
<evidence type="ECO:0000259" key="7">
    <source>
        <dbReference type="Pfam" id="PF09182"/>
    </source>
</evidence>
<organism evidence="8 9">
    <name type="scientific">Weissella kandleri</name>
    <dbReference type="NCBI Taxonomy" id="1616"/>
    <lineage>
        <taxon>Bacteria</taxon>
        <taxon>Bacillati</taxon>
        <taxon>Bacillota</taxon>
        <taxon>Bacilli</taxon>
        <taxon>Lactobacillales</taxon>
        <taxon>Lactobacillaceae</taxon>
        <taxon>Weissella</taxon>
    </lineage>
</organism>
<evidence type="ECO:0000256" key="4">
    <source>
        <dbReference type="ARBA" id="ARBA00023163"/>
    </source>
</evidence>
<gene>
    <name evidence="8" type="ORF">IV73_GL000506</name>
</gene>
<dbReference type="RefSeq" id="WP_057754298.1">
    <property type="nucleotide sequence ID" value="NZ_JQBP01000002.1"/>
</dbReference>
<evidence type="ECO:0000259" key="6">
    <source>
        <dbReference type="Pfam" id="PF00156"/>
    </source>
</evidence>
<dbReference type="STRING" id="1616.IV73_GL000506"/>
<dbReference type="NCBIfam" id="TIGR01743">
    <property type="entry name" value="purR_Bsub"/>
    <property type="match status" value="1"/>
</dbReference>
<accession>A0A0R2JDE1</accession>
<dbReference type="InterPro" id="IPR050118">
    <property type="entry name" value="Pur/Pyrimidine_PRTase"/>
</dbReference>
<proteinExistence type="inferred from homology"/>
<evidence type="ECO:0000256" key="3">
    <source>
        <dbReference type="ARBA" id="ARBA00023125"/>
    </source>
</evidence>
<name>A0A0R2JDE1_9LACO</name>
<dbReference type="InterPro" id="IPR015265">
    <property type="entry name" value="PuR_N"/>
</dbReference>
<evidence type="ECO:0000313" key="8">
    <source>
        <dbReference type="EMBL" id="KRN75343.1"/>
    </source>
</evidence>
<dbReference type="Gene3D" id="3.40.50.2020">
    <property type="match status" value="1"/>
</dbReference>
<dbReference type="InterPro" id="IPR036390">
    <property type="entry name" value="WH_DNA-bd_sf"/>
</dbReference>
<protein>
    <submittedName>
        <fullName evidence="8">Uncharacterized protein</fullName>
    </submittedName>
</protein>
<dbReference type="Gene3D" id="1.10.10.10">
    <property type="entry name" value="Winged helix-like DNA-binding domain superfamily/Winged helix DNA-binding domain"/>
    <property type="match status" value="1"/>
</dbReference>
<evidence type="ECO:0000256" key="1">
    <source>
        <dbReference type="ARBA" id="ARBA00011738"/>
    </source>
</evidence>
<dbReference type="AlphaFoldDB" id="A0A0R2JDE1"/>
<dbReference type="SUPFAM" id="SSF46785">
    <property type="entry name" value="Winged helix' DNA-binding domain"/>
    <property type="match status" value="1"/>
</dbReference>
<dbReference type="GO" id="GO:0003677">
    <property type="term" value="F:DNA binding"/>
    <property type="evidence" value="ECO:0007669"/>
    <property type="project" value="UniProtKB-KW"/>
</dbReference>
<dbReference type="Proteomes" id="UP000051655">
    <property type="component" value="Unassembled WGS sequence"/>
</dbReference>
<keyword evidence="3" id="KW-0238">DNA-binding</keyword>
<comment type="caution">
    <text evidence="8">The sequence shown here is derived from an EMBL/GenBank/DDBJ whole genome shotgun (WGS) entry which is preliminary data.</text>
</comment>
<feature type="domain" description="Phosphoribosyltransferase" evidence="6">
    <location>
        <begin position="108"/>
        <end position="247"/>
    </location>
</feature>
<dbReference type="PANTHER" id="PTHR43864:SF2">
    <property type="entry name" value="PUR OPERON REPRESSOR"/>
    <property type="match status" value="1"/>
</dbReference>
<dbReference type="PATRIC" id="fig|1616.3.peg.522"/>
<sequence>MKTRRSDRLVDMTRYLIEHPRTLVSLTKFARQYDSAKSSISEDLAILKRTFWQNGVGVLETVPGAAGGARFTPVTRLDDAKIFVDGLVNEISDETRVLPGGYVYLSDLLGQPWILQKIGRLIATQYLKEPIDAVMTAATKGVPVAQAVASALNVPFVIARNDTKVTEGPTMSVNYVTGQAKRLEKMELSRRSLPMGSRVLIVDDFMKAGGTIRGMEALIKEFEGTVAGVAVVVEGEVQRRVIDEYTSLVHVNTDKEGGLLDVRVGNFSEKIYAQHPELTTPMD</sequence>
<dbReference type="SUPFAM" id="SSF53271">
    <property type="entry name" value="PRTase-like"/>
    <property type="match status" value="1"/>
</dbReference>
<keyword evidence="2" id="KW-0805">Transcription regulation</keyword>
<dbReference type="CDD" id="cd06223">
    <property type="entry name" value="PRTases_typeI"/>
    <property type="match status" value="1"/>
</dbReference>
<dbReference type="Pfam" id="PF09182">
    <property type="entry name" value="PuR_N"/>
    <property type="match status" value="1"/>
</dbReference>
<evidence type="ECO:0000256" key="2">
    <source>
        <dbReference type="ARBA" id="ARBA00023015"/>
    </source>
</evidence>
<evidence type="ECO:0000313" key="9">
    <source>
        <dbReference type="Proteomes" id="UP000051655"/>
    </source>
</evidence>
<keyword evidence="9" id="KW-1185">Reference proteome</keyword>
<dbReference type="OrthoDB" id="4213751at2"/>